<gene>
    <name evidence="3" type="ORF">M441DRAFT_23000</name>
</gene>
<dbReference type="Proteomes" id="UP000240493">
    <property type="component" value="Unassembled WGS sequence"/>
</dbReference>
<dbReference type="InterPro" id="IPR003226">
    <property type="entry name" value="MYG1_exonuclease"/>
</dbReference>
<comment type="similarity">
    <text evidence="1">Belongs to the MYG1 family.</text>
</comment>
<dbReference type="OrthoDB" id="10265310at2759"/>
<dbReference type="PANTHER" id="PTHR11215">
    <property type="entry name" value="METAL DEPENDENT HYDROLASE - RELATED"/>
    <property type="match status" value="1"/>
</dbReference>
<protein>
    <recommendedName>
        <fullName evidence="5">MYG1 protein</fullName>
    </recommendedName>
</protein>
<accession>A0A2T3ZQH4</accession>
<keyword evidence="4" id="KW-1185">Reference proteome</keyword>
<dbReference type="STRING" id="1042311.A0A2T3ZQH4"/>
<dbReference type="EMBL" id="KZ679256">
    <property type="protein sequence ID" value="PTB47068.1"/>
    <property type="molecule type" value="Genomic_DNA"/>
</dbReference>
<dbReference type="GO" id="GO:0005737">
    <property type="term" value="C:cytoplasm"/>
    <property type="evidence" value="ECO:0007669"/>
    <property type="project" value="TreeGrafter"/>
</dbReference>
<evidence type="ECO:0000256" key="2">
    <source>
        <dbReference type="SAM" id="MobiDB-lite"/>
    </source>
</evidence>
<evidence type="ECO:0000313" key="4">
    <source>
        <dbReference type="Proteomes" id="UP000240493"/>
    </source>
</evidence>
<reference evidence="3 4" key="1">
    <citation type="submission" date="2016-07" db="EMBL/GenBank/DDBJ databases">
        <title>Multiple horizontal gene transfer events from other fungi enriched the ability of initially mycotrophic Trichoderma (Ascomycota) to feed on dead plant biomass.</title>
        <authorList>
            <consortium name="DOE Joint Genome Institute"/>
            <person name="Aerts A."/>
            <person name="Atanasova L."/>
            <person name="Chenthamara K."/>
            <person name="Zhang J."/>
            <person name="Grujic M."/>
            <person name="Henrissat B."/>
            <person name="Kuo A."/>
            <person name="Salamov A."/>
            <person name="Lipzen A."/>
            <person name="Labutti K."/>
            <person name="Barry K."/>
            <person name="Miao Y."/>
            <person name="Rahimi M.J."/>
            <person name="Shen Q."/>
            <person name="Grigoriev I.V."/>
            <person name="Kubicek C.P."/>
            <person name="Druzhinina I.S."/>
        </authorList>
    </citation>
    <scope>NUCLEOTIDE SEQUENCE [LARGE SCALE GENOMIC DNA]</scope>
    <source>
        <strain evidence="3 4">CBS 433.97</strain>
    </source>
</reference>
<dbReference type="GO" id="GO:0005634">
    <property type="term" value="C:nucleus"/>
    <property type="evidence" value="ECO:0007669"/>
    <property type="project" value="TreeGrafter"/>
</dbReference>
<organism evidence="3 4">
    <name type="scientific">Trichoderma asperellum (strain ATCC 204424 / CBS 433.97 / NBRC 101777)</name>
    <dbReference type="NCBI Taxonomy" id="1042311"/>
    <lineage>
        <taxon>Eukaryota</taxon>
        <taxon>Fungi</taxon>
        <taxon>Dikarya</taxon>
        <taxon>Ascomycota</taxon>
        <taxon>Pezizomycotina</taxon>
        <taxon>Sordariomycetes</taxon>
        <taxon>Hypocreomycetidae</taxon>
        <taxon>Hypocreales</taxon>
        <taxon>Hypocreaceae</taxon>
        <taxon>Trichoderma</taxon>
    </lineage>
</organism>
<dbReference type="Pfam" id="PF03690">
    <property type="entry name" value="MYG1_exonuc"/>
    <property type="match status" value="1"/>
</dbReference>
<evidence type="ECO:0008006" key="5">
    <source>
        <dbReference type="Google" id="ProtNLM"/>
    </source>
</evidence>
<evidence type="ECO:0000313" key="3">
    <source>
        <dbReference type="EMBL" id="PTB47068.1"/>
    </source>
</evidence>
<dbReference type="PANTHER" id="PTHR11215:SF1">
    <property type="entry name" value="MYG1 EXONUCLEASE"/>
    <property type="match status" value="1"/>
</dbReference>
<proteinExistence type="inferred from homology"/>
<sequence>MSQSQHQSKEQQIADAQANLPLPEQPPKASDWNSADMRTTGVGSGRISGNAGTDAGAEAGLRGPAVKASEEEGSRSGVKKHPDSNALSLIGRLAALSSEILNPAQPIVNILPTPIAILSSRASHFCHQKTVSQFMFRRILTKMAESAPKRLKTDSSVLVGTHSGHFHADEALAVHMLRMLPAYRDSRLVRTRDPKTLETCHTVVDVGGEYDAQRNRYDHHQRGFDTTFPGKNTKLSSAGLVYMHFGRDLIAQSIQQAADNSTAADSSADVELLYNKIYENFIEAVDAHDNGISRYDRDALQAAGIEQRFSTGGFTLGAMVGRLNPNWNDPKPADADEAQQAEDQLFLTASRRIGEEFERTLDFMTKAWLPARTIVQQAFDQRAKHDPEGRILVIEGQSVPWKEHLYALEGEGNPSVLYVLYAESTNPGAKWRIQCVPETQDSFTSRKPLPEAWRGFRDAELDGVCGVDGCVFVHAAGFIGGNKTFEGAMEMATKALAL</sequence>
<dbReference type="AlphaFoldDB" id="A0A2T3ZQH4"/>
<name>A0A2T3ZQH4_TRIA4</name>
<feature type="region of interest" description="Disordered" evidence="2">
    <location>
        <begin position="1"/>
        <end position="83"/>
    </location>
</feature>
<evidence type="ECO:0000256" key="1">
    <source>
        <dbReference type="ARBA" id="ARBA00010105"/>
    </source>
</evidence>